<feature type="binding site" evidence="4">
    <location>
        <position position="66"/>
    </location>
    <ligand>
        <name>S-adenosyl-L-methionine</name>
        <dbReference type="ChEBI" id="CHEBI:59789"/>
    </ligand>
</feature>
<keyword evidence="6" id="KW-1185">Reference proteome</keyword>
<dbReference type="Pfam" id="PF01596">
    <property type="entry name" value="Methyltransf_3"/>
    <property type="match status" value="1"/>
</dbReference>
<dbReference type="GO" id="GO:0008757">
    <property type="term" value="F:S-adenosylmethionine-dependent methyltransferase activity"/>
    <property type="evidence" value="ECO:0007669"/>
    <property type="project" value="TreeGrafter"/>
</dbReference>
<dbReference type="Proteomes" id="UP000290649">
    <property type="component" value="Unassembled WGS sequence"/>
</dbReference>
<evidence type="ECO:0000256" key="1">
    <source>
        <dbReference type="ARBA" id="ARBA00022603"/>
    </source>
</evidence>
<dbReference type="PANTHER" id="PTHR10509">
    <property type="entry name" value="O-METHYLTRANSFERASE-RELATED"/>
    <property type="match status" value="1"/>
</dbReference>
<dbReference type="RefSeq" id="WP_129078813.1">
    <property type="nucleotide sequence ID" value="NZ_QOUX01000042.1"/>
</dbReference>
<dbReference type="CDD" id="cd02440">
    <property type="entry name" value="AdoMet_MTases"/>
    <property type="match status" value="1"/>
</dbReference>
<keyword evidence="3 4" id="KW-0949">S-adenosyl-L-methionine</keyword>
<evidence type="ECO:0000256" key="4">
    <source>
        <dbReference type="HAMAP-Rule" id="MF_02217"/>
    </source>
</evidence>
<feature type="binding site" evidence="4">
    <location>
        <position position="158"/>
    </location>
    <ligand>
        <name>Mg(2+)</name>
        <dbReference type="ChEBI" id="CHEBI:18420"/>
    </ligand>
</feature>
<reference evidence="5 6" key="1">
    <citation type="journal article" date="2019" name="Int. J. Syst. Evol. Microbiol.">
        <title>Anaerobacillus alkaliphilus sp. nov., a novel alkaliphilic and moderately halophilic bacterium.</title>
        <authorList>
            <person name="Borsodi A.K."/>
            <person name="Aszalos J.M."/>
            <person name="Bihari P."/>
            <person name="Nagy I."/>
            <person name="Schumann P."/>
            <person name="Sproer C."/>
            <person name="Kovacs A.L."/>
            <person name="Boka K."/>
            <person name="Dobosy P."/>
            <person name="Ovari M."/>
            <person name="Szili-Kovacs T."/>
            <person name="Toth E."/>
        </authorList>
    </citation>
    <scope>NUCLEOTIDE SEQUENCE [LARGE SCALE GENOMIC DNA]</scope>
    <source>
        <strain evidence="5 6">B16-10</strain>
    </source>
</reference>
<dbReference type="PROSITE" id="PS51682">
    <property type="entry name" value="SAM_OMT_I"/>
    <property type="match status" value="1"/>
</dbReference>
<feature type="binding site" evidence="4">
    <location>
        <position position="83"/>
    </location>
    <ligand>
        <name>S-adenosyl-L-methionine</name>
        <dbReference type="ChEBI" id="CHEBI:59789"/>
    </ligand>
</feature>
<dbReference type="GO" id="GO:0008171">
    <property type="term" value="F:O-methyltransferase activity"/>
    <property type="evidence" value="ECO:0007669"/>
    <property type="project" value="InterPro"/>
</dbReference>
<organism evidence="5 6">
    <name type="scientific">Anaerobacillus alkaliphilus</name>
    <dbReference type="NCBI Taxonomy" id="1548597"/>
    <lineage>
        <taxon>Bacteria</taxon>
        <taxon>Bacillati</taxon>
        <taxon>Bacillota</taxon>
        <taxon>Bacilli</taxon>
        <taxon>Bacillales</taxon>
        <taxon>Bacillaceae</taxon>
        <taxon>Anaerobacillus</taxon>
    </lineage>
</organism>
<comment type="function">
    <text evidence="4">Catalyzes the methylation of 5-hydroxyuridine (ho5U) to form 5-methoxyuridine (mo5U) at position 34 in tRNAs.</text>
</comment>
<dbReference type="Gene3D" id="3.40.50.150">
    <property type="entry name" value="Vaccinia Virus protein VP39"/>
    <property type="match status" value="1"/>
</dbReference>
<dbReference type="InterPro" id="IPR043675">
    <property type="entry name" value="TrmR_methyltr"/>
</dbReference>
<evidence type="ECO:0000313" key="6">
    <source>
        <dbReference type="Proteomes" id="UP000290649"/>
    </source>
</evidence>
<dbReference type="HAMAP" id="MF_02217">
    <property type="entry name" value="TrmR_methyltr"/>
    <property type="match status" value="1"/>
</dbReference>
<feature type="binding site" evidence="4">
    <location>
        <begin position="111"/>
        <end position="112"/>
    </location>
    <ligand>
        <name>S-adenosyl-L-methionine</name>
        <dbReference type="ChEBI" id="CHEBI:59789"/>
    </ligand>
</feature>
<feature type="binding site" evidence="4">
    <location>
        <position position="157"/>
    </location>
    <ligand>
        <name>Mg(2+)</name>
        <dbReference type="ChEBI" id="CHEBI:18420"/>
    </ligand>
</feature>
<keyword evidence="1 4" id="KW-0489">Methyltransferase</keyword>
<keyword evidence="4" id="KW-0479">Metal-binding</keyword>
<dbReference type="PANTHER" id="PTHR10509:SF14">
    <property type="entry name" value="CAFFEOYL-COA O-METHYLTRANSFERASE 3-RELATED"/>
    <property type="match status" value="1"/>
</dbReference>
<evidence type="ECO:0000313" key="5">
    <source>
        <dbReference type="EMBL" id="RXI99959.1"/>
    </source>
</evidence>
<sequence>MVSDQVNSYISSLIKQRGPLVTEIEQYALEHGVPIMDIVSIEVMLQILSLAEIRKVLEVGTAIGYSAIRVADHLPQCEIVTIERDEERFKKAEENVKRANLDNRISLIFGDALEVGSQVEQYGPFDCLFIDAAKGQYKRFFELYSPLVKQNGLIISDNVLFKGIVANDGKIAKGIRTMVTNLRAYNEMLMINEQYETTFYPIGDGMAISKKK</sequence>
<keyword evidence="4" id="KW-0460">Magnesium</keyword>
<evidence type="ECO:0000256" key="2">
    <source>
        <dbReference type="ARBA" id="ARBA00022679"/>
    </source>
</evidence>
<dbReference type="GO" id="GO:0030488">
    <property type="term" value="P:tRNA methylation"/>
    <property type="evidence" value="ECO:0007669"/>
    <property type="project" value="UniProtKB-UniRule"/>
</dbReference>
<feature type="binding site" evidence="4">
    <location>
        <position position="131"/>
    </location>
    <ligand>
        <name>S-adenosyl-L-methionine</name>
        <dbReference type="ChEBI" id="CHEBI:59789"/>
    </ligand>
</feature>
<dbReference type="GO" id="GO:0000287">
    <property type="term" value="F:magnesium ion binding"/>
    <property type="evidence" value="ECO:0007669"/>
    <property type="project" value="UniProtKB-UniRule"/>
</dbReference>
<comment type="catalytic activity">
    <reaction evidence="4">
        <text>5-hydroxyuridine(34) in tRNA + S-adenosyl-L-methionine = 5-methoxyuridine(34) in tRNA + S-adenosyl-L-homocysteine + H(+)</text>
        <dbReference type="Rhea" id="RHEA:60524"/>
        <dbReference type="Rhea" id="RHEA-COMP:13381"/>
        <dbReference type="Rhea" id="RHEA-COMP:15591"/>
        <dbReference type="ChEBI" id="CHEBI:15378"/>
        <dbReference type="ChEBI" id="CHEBI:57856"/>
        <dbReference type="ChEBI" id="CHEBI:59789"/>
        <dbReference type="ChEBI" id="CHEBI:136877"/>
        <dbReference type="ChEBI" id="CHEBI:143860"/>
    </reaction>
</comment>
<dbReference type="AlphaFoldDB" id="A0A4Q0VRF1"/>
<gene>
    <name evidence="4" type="primary">trmR</name>
    <name evidence="5" type="ORF">DS745_13895</name>
</gene>
<proteinExistence type="inferred from homology"/>
<comment type="similarity">
    <text evidence="4">Belongs to the class I-like SAM-binding methyltransferase superfamily. Cation-dependent O-methyltransferase family.</text>
</comment>
<dbReference type="OrthoDB" id="9799672at2"/>
<feature type="binding site" evidence="4">
    <location>
        <position position="36"/>
    </location>
    <ligand>
        <name>S-adenosyl-L-methionine</name>
        <dbReference type="ChEBI" id="CHEBI:59789"/>
    </ligand>
</feature>
<evidence type="ECO:0000256" key="3">
    <source>
        <dbReference type="ARBA" id="ARBA00022691"/>
    </source>
</evidence>
<dbReference type="SUPFAM" id="SSF53335">
    <property type="entry name" value="S-adenosyl-L-methionine-dependent methyltransferases"/>
    <property type="match status" value="1"/>
</dbReference>
<dbReference type="GO" id="GO:0016300">
    <property type="term" value="F:tRNA (uridine) methyltransferase activity"/>
    <property type="evidence" value="ECO:0007669"/>
    <property type="project" value="UniProtKB-UniRule"/>
</dbReference>
<name>A0A4Q0VRF1_9BACI</name>
<keyword evidence="4" id="KW-0819">tRNA processing</keyword>
<accession>A0A4Q0VRF1</accession>
<comment type="caution">
    <text evidence="5">The sequence shown here is derived from an EMBL/GenBank/DDBJ whole genome shotgun (WGS) entry which is preliminary data.</text>
</comment>
<comment type="subunit">
    <text evidence="4">Homodimer.</text>
</comment>
<dbReference type="EC" id="2.1.1.-" evidence="4"/>
<keyword evidence="2 4" id="KW-0808">Transferase</keyword>
<dbReference type="InterPro" id="IPR002935">
    <property type="entry name" value="SAM_O-MeTrfase"/>
</dbReference>
<feature type="binding site" evidence="4">
    <location>
        <position position="131"/>
    </location>
    <ligand>
        <name>Mg(2+)</name>
        <dbReference type="ChEBI" id="CHEBI:18420"/>
    </ligand>
</feature>
<dbReference type="InterPro" id="IPR029063">
    <property type="entry name" value="SAM-dependent_MTases_sf"/>
</dbReference>
<dbReference type="InterPro" id="IPR050362">
    <property type="entry name" value="Cation-dep_OMT"/>
</dbReference>
<dbReference type="EMBL" id="QOUX01000042">
    <property type="protein sequence ID" value="RXI99959.1"/>
    <property type="molecule type" value="Genomic_DNA"/>
</dbReference>
<protein>
    <recommendedName>
        <fullName evidence="4">tRNA 5-hydroxyuridine methyltransferase</fullName>
        <ecNumber evidence="4">2.1.1.-</ecNumber>
    </recommendedName>
    <alternativeName>
        <fullName evidence="4">ho5U methyltransferase</fullName>
    </alternativeName>
</protein>